<dbReference type="CDD" id="cd06170">
    <property type="entry name" value="LuxR_C_like"/>
    <property type="match status" value="1"/>
</dbReference>
<keyword evidence="6" id="KW-1185">Reference proteome</keyword>
<dbReference type="SMART" id="SM00421">
    <property type="entry name" value="HTH_LUXR"/>
    <property type="match status" value="1"/>
</dbReference>
<dbReference type="InterPro" id="IPR041664">
    <property type="entry name" value="AAA_16"/>
</dbReference>
<dbReference type="InterPro" id="IPR016032">
    <property type="entry name" value="Sig_transdc_resp-reg_C-effctor"/>
</dbReference>
<keyword evidence="1" id="KW-0547">Nucleotide-binding</keyword>
<dbReference type="Gene3D" id="1.25.40.10">
    <property type="entry name" value="Tetratricopeptide repeat domain"/>
    <property type="match status" value="1"/>
</dbReference>
<evidence type="ECO:0000256" key="3">
    <source>
        <dbReference type="SAM" id="MobiDB-lite"/>
    </source>
</evidence>
<evidence type="ECO:0000256" key="2">
    <source>
        <dbReference type="ARBA" id="ARBA00022840"/>
    </source>
</evidence>
<feature type="region of interest" description="Disordered" evidence="3">
    <location>
        <begin position="733"/>
        <end position="758"/>
    </location>
</feature>
<dbReference type="Pfam" id="PF13191">
    <property type="entry name" value="AAA_16"/>
    <property type="match status" value="1"/>
</dbReference>
<organism evidence="5 6">
    <name type="scientific">Kitasatospora phosalacinea</name>
    <dbReference type="NCBI Taxonomy" id="2065"/>
    <lineage>
        <taxon>Bacteria</taxon>
        <taxon>Bacillati</taxon>
        <taxon>Actinomycetota</taxon>
        <taxon>Actinomycetes</taxon>
        <taxon>Kitasatosporales</taxon>
        <taxon>Streptomycetaceae</taxon>
        <taxon>Kitasatospora</taxon>
    </lineage>
</organism>
<reference evidence="5 6" key="1">
    <citation type="submission" date="2024-09" db="EMBL/GenBank/DDBJ databases">
        <title>The Natural Products Discovery Center: Release of the First 8490 Sequenced Strains for Exploring Actinobacteria Biosynthetic Diversity.</title>
        <authorList>
            <person name="Kalkreuter E."/>
            <person name="Kautsar S.A."/>
            <person name="Yang D."/>
            <person name="Bader C.D."/>
            <person name="Teijaro C.N."/>
            <person name="Fluegel L."/>
            <person name="Davis C.M."/>
            <person name="Simpson J.R."/>
            <person name="Lauterbach L."/>
            <person name="Steele A.D."/>
            <person name="Gui C."/>
            <person name="Meng S."/>
            <person name="Li G."/>
            <person name="Viehrig K."/>
            <person name="Ye F."/>
            <person name="Su P."/>
            <person name="Kiefer A.F."/>
            <person name="Nichols A."/>
            <person name="Cepeda A.J."/>
            <person name="Yan W."/>
            <person name="Fan B."/>
            <person name="Jiang Y."/>
            <person name="Adhikari A."/>
            <person name="Zheng C.-J."/>
            <person name="Schuster L."/>
            <person name="Cowan T.M."/>
            <person name="Smanski M.J."/>
            <person name="Chevrette M.G."/>
            <person name="De Carvalho L.P.S."/>
            <person name="Shen B."/>
        </authorList>
    </citation>
    <scope>NUCLEOTIDE SEQUENCE [LARGE SCALE GENOMIC DNA]</scope>
    <source>
        <strain evidence="5 6">NPDC058753</strain>
    </source>
</reference>
<dbReference type="PRINTS" id="PR00038">
    <property type="entry name" value="HTHLUXR"/>
</dbReference>
<feature type="region of interest" description="Disordered" evidence="3">
    <location>
        <begin position="114"/>
        <end position="142"/>
    </location>
</feature>
<feature type="compositionally biased region" description="Basic and acidic residues" evidence="3">
    <location>
        <begin position="132"/>
        <end position="142"/>
    </location>
</feature>
<evidence type="ECO:0000259" key="4">
    <source>
        <dbReference type="PROSITE" id="PS50043"/>
    </source>
</evidence>
<name>A0ABW6GFZ5_9ACTN</name>
<comment type="caution">
    <text evidence="5">The sequence shown here is derived from an EMBL/GenBank/DDBJ whole genome shotgun (WGS) entry which is preliminary data.</text>
</comment>
<protein>
    <submittedName>
        <fullName evidence="5">AAA family ATPase</fullName>
    </submittedName>
</protein>
<keyword evidence="2" id="KW-0067">ATP-binding</keyword>
<dbReference type="InterPro" id="IPR027417">
    <property type="entry name" value="P-loop_NTPase"/>
</dbReference>
<dbReference type="SUPFAM" id="SSF48452">
    <property type="entry name" value="TPR-like"/>
    <property type="match status" value="1"/>
</dbReference>
<dbReference type="SUPFAM" id="SSF52540">
    <property type="entry name" value="P-loop containing nucleoside triphosphate hydrolases"/>
    <property type="match status" value="1"/>
</dbReference>
<dbReference type="RefSeq" id="WP_380330237.1">
    <property type="nucleotide sequence ID" value="NZ_JBHYPW010000066.1"/>
</dbReference>
<sequence>MDVPDVRSERSGGLIGREAELGRLRRAVGRLSGGSGGVLEITGEPGIGKTRLLREAFATARSCGVQVLEGRATEAETGLGWGVYQDALGDRFRAEAAGLLLPPGLADPLRPVLGDGPADGPVDGPAGGAWPERPEPAGAERVRTHQRVRSLLDRWAEHAPLLLVLEDAHWADPGSVELTEHLVRHRVRGPLLLVVTHRPRQSPLRLLDALGRADQSGPAERIEVGPLSATASAALLRAASGTGPSDTPSAGWSDAPGPSDAPAPGPSDAPSAGEADGPTPYEEELHRESGGNPLLLLALADLAAGGSHPPGADGRALGGPAVVLLGELALAPEDARLLTAAAAVLGDRFPVEALAEVAELDPERARRAATALTRRDVLRPVPGTPMLAFRHPVLRRLVYQHADPVWRVGAHHRALARLTRGGATAVERAPHAERCLVDADPQTVRILEEAAETALRTAPGDAARWLDVALRAVPDTPAERDRRLRLELARTLALATSGRLAESRDLLHDVLARVPTDQVERRIETATLCARTERMLGHYSEAEALLRGELSRTAGRPSPQAVALMTEYGTVALLTGGFADADPYVERAARMARELGDPAAEVTARAVRGLGSVCLGRVELAGRELTAGAALADRLSDADLAREPEALGQLGWGELFAERYADAARHHERALRLTRRNGQDHVVPHLLLGIGFRQLWTGGLRQARSTAEEAQELARQLGSRELGALALALRASATEPAPRPAAGPPAAGAPAGPPTDGTALALSEQAVRSSPSEGWWSRSTLAVHAQALLAAGQADRCARVLLDAGGGPGLPRAQVVFRPLWYALLSAAALATGDVDGAESWAGHADAVAVGLGLAGPQGFARRAGGLVAAVRGAPARAVEQLAAAAESFRDAGFVVQRALTLALGAPVAAAAGDRRRAHAWLDEADRLAAETGAAAVAGQAAAVRRGLAARAETAEQAPPETAPHLALLTGRERQITALAVEGARTREIADRLFLSPRTVDAHLAKVYRKLGVTSRTALGALLAAEGGRQALGGAEGS</sequence>
<dbReference type="Proteomes" id="UP001599542">
    <property type="component" value="Unassembled WGS sequence"/>
</dbReference>
<dbReference type="Pfam" id="PF00196">
    <property type="entry name" value="GerE"/>
    <property type="match status" value="1"/>
</dbReference>
<evidence type="ECO:0000256" key="1">
    <source>
        <dbReference type="ARBA" id="ARBA00022741"/>
    </source>
</evidence>
<dbReference type="Gene3D" id="1.10.10.10">
    <property type="entry name" value="Winged helix-like DNA-binding domain superfamily/Winged helix DNA-binding domain"/>
    <property type="match status" value="1"/>
</dbReference>
<dbReference type="InterPro" id="IPR011990">
    <property type="entry name" value="TPR-like_helical_dom_sf"/>
</dbReference>
<dbReference type="InterPro" id="IPR036388">
    <property type="entry name" value="WH-like_DNA-bd_sf"/>
</dbReference>
<feature type="compositionally biased region" description="Low complexity" evidence="3">
    <location>
        <begin position="114"/>
        <end position="124"/>
    </location>
</feature>
<proteinExistence type="predicted"/>
<feature type="compositionally biased region" description="Low complexity" evidence="3">
    <location>
        <begin position="744"/>
        <end position="758"/>
    </location>
</feature>
<dbReference type="SUPFAM" id="SSF46894">
    <property type="entry name" value="C-terminal effector domain of the bipartite response regulators"/>
    <property type="match status" value="1"/>
</dbReference>
<feature type="region of interest" description="Disordered" evidence="3">
    <location>
        <begin position="238"/>
        <end position="288"/>
    </location>
</feature>
<accession>A0ABW6GFZ5</accession>
<dbReference type="InterPro" id="IPR000792">
    <property type="entry name" value="Tscrpt_reg_LuxR_C"/>
</dbReference>
<evidence type="ECO:0000313" key="6">
    <source>
        <dbReference type="Proteomes" id="UP001599542"/>
    </source>
</evidence>
<dbReference type="PANTHER" id="PTHR16305">
    <property type="entry name" value="TESTICULAR SOLUBLE ADENYLYL CYCLASE"/>
    <property type="match status" value="1"/>
</dbReference>
<evidence type="ECO:0000313" key="5">
    <source>
        <dbReference type="EMBL" id="MFE1351644.1"/>
    </source>
</evidence>
<feature type="domain" description="HTH luxR-type" evidence="4">
    <location>
        <begin position="962"/>
        <end position="1027"/>
    </location>
</feature>
<gene>
    <name evidence="5" type="ORF">ACFW6T_06585</name>
</gene>
<dbReference type="EMBL" id="JBHYPX010000008">
    <property type="protein sequence ID" value="MFE1351644.1"/>
    <property type="molecule type" value="Genomic_DNA"/>
</dbReference>
<dbReference type="PROSITE" id="PS50043">
    <property type="entry name" value="HTH_LUXR_2"/>
    <property type="match status" value="1"/>
</dbReference>
<dbReference type="PANTHER" id="PTHR16305:SF35">
    <property type="entry name" value="TRANSCRIPTIONAL ACTIVATOR DOMAIN"/>
    <property type="match status" value="1"/>
</dbReference>